<feature type="compositionally biased region" description="Low complexity" evidence="1">
    <location>
        <begin position="44"/>
        <end position="54"/>
    </location>
</feature>
<reference evidence="3 4" key="1">
    <citation type="submission" date="2019-06" db="EMBL/GenBank/DDBJ databases">
        <title>Persicimonas caeni gen. nov., sp. nov., a predatory bacterium isolated from solar saltern.</title>
        <authorList>
            <person name="Wang S."/>
        </authorList>
    </citation>
    <scope>NUCLEOTIDE SEQUENCE [LARGE SCALE GENOMIC DNA]</scope>
    <source>
        <strain evidence="3 4">YN101</strain>
    </source>
</reference>
<proteinExistence type="predicted"/>
<protein>
    <recommendedName>
        <fullName evidence="5">EF-hand domain-containing protein</fullName>
    </recommendedName>
</protein>
<organism evidence="3 4">
    <name type="scientific">Persicimonas caeni</name>
    <dbReference type="NCBI Taxonomy" id="2292766"/>
    <lineage>
        <taxon>Bacteria</taxon>
        <taxon>Deltaproteobacteria</taxon>
        <taxon>Bradymonadales</taxon>
        <taxon>Bradymonadaceae</taxon>
        <taxon>Persicimonas</taxon>
    </lineage>
</organism>
<dbReference type="PROSITE" id="PS00018">
    <property type="entry name" value="EF_HAND_1"/>
    <property type="match status" value="1"/>
</dbReference>
<accession>A0A4Y6PT14</accession>
<feature type="signal peptide" evidence="2">
    <location>
        <begin position="1"/>
        <end position="21"/>
    </location>
</feature>
<gene>
    <name evidence="3" type="ORF">FIV42_12175</name>
</gene>
<keyword evidence="2" id="KW-0732">Signal</keyword>
<evidence type="ECO:0000313" key="3">
    <source>
        <dbReference type="EMBL" id="QDG51474.1"/>
    </source>
</evidence>
<dbReference type="PROSITE" id="PS51257">
    <property type="entry name" value="PROKAR_LIPOPROTEIN"/>
    <property type="match status" value="1"/>
</dbReference>
<dbReference type="Proteomes" id="UP000315995">
    <property type="component" value="Chromosome"/>
</dbReference>
<keyword evidence="4" id="KW-1185">Reference proteome</keyword>
<feature type="chain" id="PRO_5030106387" description="EF-hand domain-containing protein" evidence="2">
    <location>
        <begin position="22"/>
        <end position="303"/>
    </location>
</feature>
<feature type="region of interest" description="Disordered" evidence="1">
    <location>
        <begin position="26"/>
        <end position="56"/>
    </location>
</feature>
<dbReference type="RefSeq" id="WP_141197954.1">
    <property type="nucleotide sequence ID" value="NZ_CP041186.1"/>
</dbReference>
<name>A0A4Y6PT14_PERCE</name>
<dbReference type="EMBL" id="CP041186">
    <property type="protein sequence ID" value="QDG51474.1"/>
    <property type="molecule type" value="Genomic_DNA"/>
</dbReference>
<evidence type="ECO:0008006" key="5">
    <source>
        <dbReference type="Google" id="ProtNLM"/>
    </source>
</evidence>
<evidence type="ECO:0000256" key="1">
    <source>
        <dbReference type="SAM" id="MobiDB-lite"/>
    </source>
</evidence>
<accession>A0A5B8Y427</accession>
<dbReference type="InterPro" id="IPR018247">
    <property type="entry name" value="EF_Hand_1_Ca_BS"/>
</dbReference>
<evidence type="ECO:0000256" key="2">
    <source>
        <dbReference type="SAM" id="SignalP"/>
    </source>
</evidence>
<sequence>MSYRRRSILIGSLLLASSLVACTEDAPGGSDNNDWDVGGGDVLGGSDADGSADAVSDDAGIDAAEDAGAQTPFSAEGLASAPWYAMVPLTTDPAVTGTVYKLTFDTEMNVAIGFREEVTGSWSIFGDDRVRLSQLENEGQPNRPEQLLLDADLDGDGNIDALELVVPQENGEPFVLRFEQPGTPAVSVEEIAGNWQSDETYTDENGNDFRFALRALGGTLGYGIYNGAYVEFISGEAITITYDTGETYWFSAPPASGDPQPPLGGQIVVDDAGEMVLYAPRETAPNSDEFEAMRMRSVDGFSL</sequence>
<dbReference type="AlphaFoldDB" id="A0A4Y6PT14"/>
<evidence type="ECO:0000313" key="4">
    <source>
        <dbReference type="Proteomes" id="UP000315995"/>
    </source>
</evidence>